<feature type="transmembrane region" description="Helical" evidence="2">
    <location>
        <begin position="26"/>
        <end position="51"/>
    </location>
</feature>
<keyword evidence="2" id="KW-0472">Membrane</keyword>
<keyword evidence="5" id="KW-1185">Reference proteome</keyword>
<dbReference type="InterPro" id="IPR018490">
    <property type="entry name" value="cNMP-bd_dom_sf"/>
</dbReference>
<keyword evidence="1" id="KW-0406">Ion transport</keyword>
<evidence type="ECO:0000256" key="2">
    <source>
        <dbReference type="SAM" id="Phobius"/>
    </source>
</evidence>
<dbReference type="SUPFAM" id="SSF51206">
    <property type="entry name" value="cAMP-binding domain-like"/>
    <property type="match status" value="2"/>
</dbReference>
<dbReference type="GO" id="GO:0005221">
    <property type="term" value="F:intracellularly cyclic nucleotide-activated monoatomic cation channel activity"/>
    <property type="evidence" value="ECO:0007669"/>
    <property type="project" value="InterPro"/>
</dbReference>
<sequence>THKILIKYIAKRSKFPIGDDWSFLDFFIIAGESIFIADVFISCLHAFWPVLRLYIRVYRRSNLLFAYDLFSLLPLTVISKYRNGYDNLLLLGRWLDICRIYRMYTYFQQLNTTMGSSRIKLYIIEHVALVLLLLHGCTCLWYSFHDAKLDELQQHLLGFSSQINIQKLQFNRWSTFVDQTLTQQAAQYKQQLWRMKDGVLTSQHLKQLPLAFQMELIFDINVGHFHDSLLLRDTAGQYIWNQGVVKPGLICVKRGVIEMLSDEDDESPMIAFKKGTVLGEVSLFISIPSKVSVKAATYVELQNAIIRCDQNDSRLIRTRYRPMKVLKDHLWEEEEEDPTFVDDSHMYYKDENNVRHRKFTKDYLELYQITNNVTTVDSPRLRMAESDRNYHDGRVITQYLYTVDYCDCLKIGFYLDVLSVFPAYIFTDTMDPKGETFASHVAVLFPILQVWHIWDYIGKWQKRFNSNAKFLCFLNYSLLFLIFCYWSGCLLYLTACPNNLCKEDSWLAQLIYWESKVYVTKHAKHEMTLMSSFAFGTAMFTGSESNFGTNLQKITRGISFVPISFNIRQQRKENYIIYSLKKEIKESFVVLNNRQERKMYVQTFEVLGIMKYLKSAFILDILTVFPFEELVTRIIGTFSYWERDIMRVNQAVILMKFLPLAVMIVNSVTALIFLNGCTTILTPESYYITAKCTKHAALESSTESSIISDKCCGSTSITFTDNLDVTLEICRDLNSALMEDTLVFMYEKALREVPLFGKVERSFIRVITQHLHEMYFLKGDTVVQCKDIQKHIYIIYRGKVDVLSSYNEMITCMGPGGMFGNFTGVSHNSVRGSQSTGDVSQAKSGTSVGTYQSYMDVNNLLKPGSRLFQSFGYLTSIMATLSYILTLYEVITLNDCNIIVWLQSFFDIFFYIKIYLSMHQGFVSRNGELVMNAVRCRKRYYKHKLWVWTDLFANLPLELFGFCFTNPLVAMHYFRINKLLRLKYLIEFYRKTSAELTNNLTTLQRLWDYTSSLYVIVSELTTTGGDEFVLDQTVSMMILSICLVCGKLLASTVVATSIQIAYSIKYTLNNYEKYTKELMDVLKNQGLSTYQMNKFSSYTRQLWLPELIKQSPYVLKCDLMSAMFGQHLRNCYIFADTGEPFLRQLTVRNYIVVAGDSEARMQWISSGTVAVLSVRADLTETTHELYLLSFANVDDILRNTRNDIIIARNKNISNFKKKKQNKSYIFIKYIKYYEEKNSAINKDH</sequence>
<dbReference type="EMBL" id="FZQP02002902">
    <property type="protein sequence ID" value="VVC96843.1"/>
    <property type="molecule type" value="Genomic_DNA"/>
</dbReference>
<dbReference type="PANTHER" id="PTHR45638">
    <property type="entry name" value="CYCLIC NUCLEOTIDE-GATED CATION CHANNEL SUBUNIT A"/>
    <property type="match status" value="1"/>
</dbReference>
<dbReference type="InterPro" id="IPR050866">
    <property type="entry name" value="CNG_cation_channel"/>
</dbReference>
<feature type="transmembrane region" description="Helical" evidence="2">
    <location>
        <begin position="63"/>
        <end position="81"/>
    </location>
</feature>
<dbReference type="InterPro" id="IPR014710">
    <property type="entry name" value="RmlC-like_jellyroll"/>
</dbReference>
<keyword evidence="2" id="KW-1133">Transmembrane helix</keyword>
<dbReference type="Proteomes" id="UP000324832">
    <property type="component" value="Unassembled WGS sequence"/>
</dbReference>
<evidence type="ECO:0000256" key="1">
    <source>
        <dbReference type="ARBA" id="ARBA00023286"/>
    </source>
</evidence>
<dbReference type="AlphaFoldDB" id="A0A5E4QH76"/>
<dbReference type="GO" id="GO:0005249">
    <property type="term" value="F:voltage-gated potassium channel activity"/>
    <property type="evidence" value="ECO:0007669"/>
    <property type="project" value="TreeGrafter"/>
</dbReference>
<evidence type="ECO:0000259" key="3">
    <source>
        <dbReference type="PROSITE" id="PS50042"/>
    </source>
</evidence>
<keyword evidence="2" id="KW-0812">Transmembrane</keyword>
<feature type="transmembrane region" description="Helical" evidence="2">
    <location>
        <begin position="653"/>
        <end position="674"/>
    </location>
</feature>
<evidence type="ECO:0000313" key="5">
    <source>
        <dbReference type="Proteomes" id="UP000324832"/>
    </source>
</evidence>
<dbReference type="PROSITE" id="PS50042">
    <property type="entry name" value="CNMP_BINDING_3"/>
    <property type="match status" value="2"/>
</dbReference>
<feature type="domain" description="Cyclic nucleotide-binding" evidence="3">
    <location>
        <begin position="755"/>
        <end position="833"/>
    </location>
</feature>
<evidence type="ECO:0000313" key="4">
    <source>
        <dbReference type="EMBL" id="VVC96843.1"/>
    </source>
</evidence>
<feature type="transmembrane region" description="Helical" evidence="2">
    <location>
        <begin position="470"/>
        <end position="493"/>
    </location>
</feature>
<dbReference type="Gene3D" id="2.60.120.10">
    <property type="entry name" value="Jelly Rolls"/>
    <property type="match status" value="2"/>
</dbReference>
<keyword evidence="1" id="KW-0407">Ion channel</keyword>
<gene>
    <name evidence="4" type="ORF">LSINAPIS_LOCUS8249</name>
</gene>
<protein>
    <recommendedName>
        <fullName evidence="3">Cyclic nucleotide-binding domain-containing protein</fullName>
    </recommendedName>
</protein>
<feature type="transmembrane region" description="Helical" evidence="2">
    <location>
        <begin position="437"/>
        <end position="458"/>
    </location>
</feature>
<feature type="non-terminal residue" evidence="4">
    <location>
        <position position="1"/>
    </location>
</feature>
<dbReference type="InterPro" id="IPR000595">
    <property type="entry name" value="cNMP-bd_dom"/>
</dbReference>
<organism evidence="4 5">
    <name type="scientific">Leptidea sinapis</name>
    <dbReference type="NCBI Taxonomy" id="189913"/>
    <lineage>
        <taxon>Eukaryota</taxon>
        <taxon>Metazoa</taxon>
        <taxon>Ecdysozoa</taxon>
        <taxon>Arthropoda</taxon>
        <taxon>Hexapoda</taxon>
        <taxon>Insecta</taxon>
        <taxon>Pterygota</taxon>
        <taxon>Neoptera</taxon>
        <taxon>Endopterygota</taxon>
        <taxon>Lepidoptera</taxon>
        <taxon>Glossata</taxon>
        <taxon>Ditrysia</taxon>
        <taxon>Papilionoidea</taxon>
        <taxon>Pieridae</taxon>
        <taxon>Dismorphiinae</taxon>
        <taxon>Leptidea</taxon>
    </lineage>
</organism>
<proteinExistence type="predicted"/>
<dbReference type="GO" id="GO:0044877">
    <property type="term" value="F:protein-containing complex binding"/>
    <property type="evidence" value="ECO:0007669"/>
    <property type="project" value="TreeGrafter"/>
</dbReference>
<feature type="transmembrane region" description="Helical" evidence="2">
    <location>
        <begin position="121"/>
        <end position="144"/>
    </location>
</feature>
<name>A0A5E4QH76_9NEOP</name>
<accession>A0A5E4QH76</accession>
<keyword evidence="1" id="KW-0813">Transport</keyword>
<feature type="domain" description="Cyclic nucleotide-binding" evidence="3">
    <location>
        <begin position="204"/>
        <end position="301"/>
    </location>
</feature>
<dbReference type="SUPFAM" id="SSF81324">
    <property type="entry name" value="Voltage-gated potassium channels"/>
    <property type="match status" value="2"/>
</dbReference>
<reference evidence="4 5" key="1">
    <citation type="submission" date="2017-07" db="EMBL/GenBank/DDBJ databases">
        <authorList>
            <person name="Talla V."/>
            <person name="Backstrom N."/>
        </authorList>
    </citation>
    <scope>NUCLEOTIDE SEQUENCE [LARGE SCALE GENOMIC DNA]</scope>
</reference>
<dbReference type="CDD" id="cd00038">
    <property type="entry name" value="CAP_ED"/>
    <property type="match status" value="1"/>
</dbReference>
<keyword evidence="1" id="KW-1071">Ligand-gated ion channel</keyword>
<dbReference type="PANTHER" id="PTHR45638:SF19">
    <property type="entry name" value="CYCLIC NUCLEOTIDE-BINDING DOMAIN-CONTAINING PROTEIN"/>
    <property type="match status" value="1"/>
</dbReference>